<dbReference type="InterPro" id="IPR019330">
    <property type="entry name" value="MESD"/>
</dbReference>
<dbReference type="Pfam" id="PF10185">
    <property type="entry name" value="Mesd"/>
    <property type="match status" value="1"/>
</dbReference>
<dbReference type="Proteomes" id="UP000271162">
    <property type="component" value="Unassembled WGS sequence"/>
</dbReference>
<dbReference type="EMBL" id="UYSL01019797">
    <property type="protein sequence ID" value="VDL69964.1"/>
    <property type="molecule type" value="Genomic_DNA"/>
</dbReference>
<comment type="subcellular location">
    <subcellularLocation>
        <location evidence="1">Endoplasmic reticulum</location>
    </subcellularLocation>
</comment>
<reference evidence="9 10" key="2">
    <citation type="submission" date="2018-11" db="EMBL/GenBank/DDBJ databases">
        <authorList>
            <consortium name="Pathogen Informatics"/>
        </authorList>
    </citation>
    <scope>NUCLEOTIDE SEQUENCE [LARGE SCALE GENOMIC DNA]</scope>
</reference>
<reference evidence="11" key="1">
    <citation type="submission" date="2017-02" db="UniProtKB">
        <authorList>
            <consortium name="WormBaseParasite"/>
        </authorList>
    </citation>
    <scope>IDENTIFICATION</scope>
</reference>
<keyword evidence="6" id="KW-0143">Chaperone</keyword>
<feature type="compositionally biased region" description="Basic and acidic residues" evidence="7">
    <location>
        <begin position="57"/>
        <end position="72"/>
    </location>
</feature>
<protein>
    <submittedName>
        <fullName evidence="11">LDLR chaperone MESD (inferred by orthology to a human protein)</fullName>
    </submittedName>
</protein>
<evidence type="ECO:0000256" key="4">
    <source>
        <dbReference type="ARBA" id="ARBA00022729"/>
    </source>
</evidence>
<dbReference type="GO" id="GO:0006457">
    <property type="term" value="P:protein folding"/>
    <property type="evidence" value="ECO:0007669"/>
    <property type="project" value="InterPro"/>
</dbReference>
<organism evidence="11">
    <name type="scientific">Nippostrongylus brasiliensis</name>
    <name type="common">Rat hookworm</name>
    <dbReference type="NCBI Taxonomy" id="27835"/>
    <lineage>
        <taxon>Eukaryota</taxon>
        <taxon>Metazoa</taxon>
        <taxon>Ecdysozoa</taxon>
        <taxon>Nematoda</taxon>
        <taxon>Chromadorea</taxon>
        <taxon>Rhabditida</taxon>
        <taxon>Rhabditina</taxon>
        <taxon>Rhabditomorpha</taxon>
        <taxon>Strongyloidea</taxon>
        <taxon>Heligmosomidae</taxon>
        <taxon>Nippostrongylus</taxon>
    </lineage>
</organism>
<dbReference type="PANTHER" id="PTHR17600">
    <property type="entry name" value="MESODERM DEVELOPMENT CANDIDATE 2"/>
    <property type="match status" value="1"/>
</dbReference>
<sequence>MSQQVTLLFLLWCLASSHFVVAKVKKDLSSYSEADLERLYEEWEKNDPDEDDSEEDVEKKKPEGGLDLKHLKGKSPEDVLRMTKKGQTLMMFVNIRDPKAPSEKNRRFTEKRIGLLQSMLQNNHIQCNVFAIDDDRAIFMFQDGSQAFEAKDVLLKQPEVTEITLEGQQYTGAGAAKQEL</sequence>
<dbReference type="Gene3D" id="3.30.70.260">
    <property type="match status" value="1"/>
</dbReference>
<evidence type="ECO:0000313" key="9">
    <source>
        <dbReference type="EMBL" id="VDL69964.1"/>
    </source>
</evidence>
<evidence type="ECO:0000256" key="6">
    <source>
        <dbReference type="ARBA" id="ARBA00023186"/>
    </source>
</evidence>
<feature type="region of interest" description="Disordered" evidence="7">
    <location>
        <begin position="42"/>
        <end position="72"/>
    </location>
</feature>
<dbReference type="WBParaSite" id="NBR_0000637401-mRNA-1">
    <property type="protein sequence ID" value="NBR_0000637401-mRNA-1"/>
    <property type="gene ID" value="NBR_0000637401"/>
</dbReference>
<dbReference type="PANTHER" id="PTHR17600:SF2">
    <property type="entry name" value="LRP CHAPERONE MESD"/>
    <property type="match status" value="1"/>
</dbReference>
<accession>A0A0N4XUI1</accession>
<dbReference type="GO" id="GO:0016055">
    <property type="term" value="P:Wnt signaling pathway"/>
    <property type="evidence" value="ECO:0007669"/>
    <property type="project" value="UniProtKB-KW"/>
</dbReference>
<evidence type="ECO:0000313" key="10">
    <source>
        <dbReference type="Proteomes" id="UP000271162"/>
    </source>
</evidence>
<comment type="similarity">
    <text evidence="2">Belongs to the MESD family.</text>
</comment>
<dbReference type="AlphaFoldDB" id="A0A0N4XUI1"/>
<evidence type="ECO:0000313" key="11">
    <source>
        <dbReference type="WBParaSite" id="NBR_0000637401-mRNA-1"/>
    </source>
</evidence>
<evidence type="ECO:0000256" key="3">
    <source>
        <dbReference type="ARBA" id="ARBA00022687"/>
    </source>
</evidence>
<dbReference type="OMA" id="QQRCADV"/>
<evidence type="ECO:0000256" key="1">
    <source>
        <dbReference type="ARBA" id="ARBA00004240"/>
    </source>
</evidence>
<keyword evidence="5" id="KW-0256">Endoplasmic reticulum</keyword>
<proteinExistence type="inferred from homology"/>
<keyword evidence="3" id="KW-0879">Wnt signaling pathway</keyword>
<evidence type="ECO:0000256" key="8">
    <source>
        <dbReference type="SAM" id="SignalP"/>
    </source>
</evidence>
<keyword evidence="10" id="KW-1185">Reference proteome</keyword>
<evidence type="ECO:0000256" key="2">
    <source>
        <dbReference type="ARBA" id="ARBA00011068"/>
    </source>
</evidence>
<name>A0A0N4XUI1_NIPBR</name>
<dbReference type="GO" id="GO:0005783">
    <property type="term" value="C:endoplasmic reticulum"/>
    <property type="evidence" value="ECO:0007669"/>
    <property type="project" value="UniProtKB-SubCell"/>
</dbReference>
<gene>
    <name evidence="9" type="ORF">NBR_LOCUS6375</name>
</gene>
<keyword evidence="4 8" id="KW-0732">Signal</keyword>
<dbReference type="STRING" id="27835.A0A0N4XUI1"/>
<evidence type="ECO:0000256" key="5">
    <source>
        <dbReference type="ARBA" id="ARBA00022824"/>
    </source>
</evidence>
<feature type="compositionally biased region" description="Acidic residues" evidence="7">
    <location>
        <begin position="47"/>
        <end position="56"/>
    </location>
</feature>
<feature type="signal peptide" evidence="8">
    <location>
        <begin position="1"/>
        <end position="22"/>
    </location>
</feature>
<feature type="chain" id="PRO_5043124905" evidence="8">
    <location>
        <begin position="23"/>
        <end position="180"/>
    </location>
</feature>
<evidence type="ECO:0000256" key="7">
    <source>
        <dbReference type="SAM" id="MobiDB-lite"/>
    </source>
</evidence>